<dbReference type="Proteomes" id="UP001302321">
    <property type="component" value="Unassembled WGS sequence"/>
</dbReference>
<protein>
    <submittedName>
        <fullName evidence="2">Uncharacterized protein</fullName>
    </submittedName>
</protein>
<dbReference type="EMBL" id="MU866218">
    <property type="protein sequence ID" value="KAK4175842.1"/>
    <property type="molecule type" value="Genomic_DNA"/>
</dbReference>
<evidence type="ECO:0000313" key="3">
    <source>
        <dbReference type="Proteomes" id="UP001302321"/>
    </source>
</evidence>
<evidence type="ECO:0000313" key="2">
    <source>
        <dbReference type="EMBL" id="KAK4175842.1"/>
    </source>
</evidence>
<feature type="region of interest" description="Disordered" evidence="1">
    <location>
        <begin position="180"/>
        <end position="203"/>
    </location>
</feature>
<feature type="compositionally biased region" description="Polar residues" evidence="1">
    <location>
        <begin position="13"/>
        <end position="69"/>
    </location>
</feature>
<reference evidence="2" key="2">
    <citation type="submission" date="2023-05" db="EMBL/GenBank/DDBJ databases">
        <authorList>
            <consortium name="Lawrence Berkeley National Laboratory"/>
            <person name="Steindorff A."/>
            <person name="Hensen N."/>
            <person name="Bonometti L."/>
            <person name="Westerberg I."/>
            <person name="Brannstrom I.O."/>
            <person name="Guillou S."/>
            <person name="Cros-Aarteil S."/>
            <person name="Calhoun S."/>
            <person name="Haridas S."/>
            <person name="Kuo A."/>
            <person name="Mondo S."/>
            <person name="Pangilinan J."/>
            <person name="Riley R."/>
            <person name="Labutti K."/>
            <person name="Andreopoulos B."/>
            <person name="Lipzen A."/>
            <person name="Chen C."/>
            <person name="Yanf M."/>
            <person name="Daum C."/>
            <person name="Ng V."/>
            <person name="Clum A."/>
            <person name="Ohm R."/>
            <person name="Martin F."/>
            <person name="Silar P."/>
            <person name="Natvig D."/>
            <person name="Lalanne C."/>
            <person name="Gautier V."/>
            <person name="Ament-Velasquez S.L."/>
            <person name="Kruys A."/>
            <person name="Hutchinson M.I."/>
            <person name="Powell A.J."/>
            <person name="Barry K."/>
            <person name="Miller A.N."/>
            <person name="Grigoriev I.V."/>
            <person name="Debuchy R."/>
            <person name="Gladieux P."/>
            <person name="Thoren M.H."/>
            <person name="Johannesson H."/>
        </authorList>
    </citation>
    <scope>NUCLEOTIDE SEQUENCE</scope>
    <source>
        <strain evidence="2">CBS 892.96</strain>
    </source>
</reference>
<sequence length="203" mass="21940">MGTPLIVTALRSPHNSRVSSESGTSSDEYQQPESNHATIRRSASLSTVATEAQGSVTFVSSNHSESETIVSPPKKRETRHASGQSVPSRADSCERDSTCECGRTTPTPLQRPATTFAPPLSSSLPNQPLSRYPVGKEASSNLEHREENTDAGMVPPRYRVSMCRGEPHLLMPVSKFRETKNLGSSDPVTVANNSPSTHGLHQF</sequence>
<comment type="caution">
    <text evidence="2">The sequence shown here is derived from an EMBL/GenBank/DDBJ whole genome shotgun (WGS) entry which is preliminary data.</text>
</comment>
<feature type="compositionally biased region" description="Polar residues" evidence="1">
    <location>
        <begin position="181"/>
        <end position="203"/>
    </location>
</feature>
<keyword evidence="3" id="KW-1185">Reference proteome</keyword>
<gene>
    <name evidence="2" type="ORF">QBC36DRAFT_379018</name>
</gene>
<name>A0AAN6W800_9PEZI</name>
<feature type="region of interest" description="Disordered" evidence="1">
    <location>
        <begin position="1"/>
        <end position="153"/>
    </location>
</feature>
<organism evidence="2 3">
    <name type="scientific">Triangularia setosa</name>
    <dbReference type="NCBI Taxonomy" id="2587417"/>
    <lineage>
        <taxon>Eukaryota</taxon>
        <taxon>Fungi</taxon>
        <taxon>Dikarya</taxon>
        <taxon>Ascomycota</taxon>
        <taxon>Pezizomycotina</taxon>
        <taxon>Sordariomycetes</taxon>
        <taxon>Sordariomycetidae</taxon>
        <taxon>Sordariales</taxon>
        <taxon>Podosporaceae</taxon>
        <taxon>Triangularia</taxon>
    </lineage>
</organism>
<dbReference type="AlphaFoldDB" id="A0AAN6W800"/>
<accession>A0AAN6W800</accession>
<proteinExistence type="predicted"/>
<feature type="compositionally biased region" description="Low complexity" evidence="1">
    <location>
        <begin position="118"/>
        <end position="130"/>
    </location>
</feature>
<reference evidence="2" key="1">
    <citation type="journal article" date="2023" name="Mol. Phylogenet. Evol.">
        <title>Genome-scale phylogeny and comparative genomics of the fungal order Sordariales.</title>
        <authorList>
            <person name="Hensen N."/>
            <person name="Bonometti L."/>
            <person name="Westerberg I."/>
            <person name="Brannstrom I.O."/>
            <person name="Guillou S."/>
            <person name="Cros-Aarteil S."/>
            <person name="Calhoun S."/>
            <person name="Haridas S."/>
            <person name="Kuo A."/>
            <person name="Mondo S."/>
            <person name="Pangilinan J."/>
            <person name="Riley R."/>
            <person name="LaButti K."/>
            <person name="Andreopoulos B."/>
            <person name="Lipzen A."/>
            <person name="Chen C."/>
            <person name="Yan M."/>
            <person name="Daum C."/>
            <person name="Ng V."/>
            <person name="Clum A."/>
            <person name="Steindorff A."/>
            <person name="Ohm R.A."/>
            <person name="Martin F."/>
            <person name="Silar P."/>
            <person name="Natvig D.O."/>
            <person name="Lalanne C."/>
            <person name="Gautier V."/>
            <person name="Ament-Velasquez S.L."/>
            <person name="Kruys A."/>
            <person name="Hutchinson M.I."/>
            <person name="Powell A.J."/>
            <person name="Barry K."/>
            <person name="Miller A.N."/>
            <person name="Grigoriev I.V."/>
            <person name="Debuchy R."/>
            <person name="Gladieux P."/>
            <person name="Hiltunen Thoren M."/>
            <person name="Johannesson H."/>
        </authorList>
    </citation>
    <scope>NUCLEOTIDE SEQUENCE</scope>
    <source>
        <strain evidence="2">CBS 892.96</strain>
    </source>
</reference>
<evidence type="ECO:0000256" key="1">
    <source>
        <dbReference type="SAM" id="MobiDB-lite"/>
    </source>
</evidence>